<proteinExistence type="inferred from homology"/>
<dbReference type="KEGG" id="nneo:PQG83_13560"/>
<dbReference type="Proteomes" id="UP001302494">
    <property type="component" value="Chromosome"/>
</dbReference>
<evidence type="ECO:0000256" key="3">
    <source>
        <dbReference type="ARBA" id="ARBA00022723"/>
    </source>
</evidence>
<name>A0AA96GGW2_9BACT</name>
<dbReference type="Gene3D" id="3.40.50.850">
    <property type="entry name" value="Isochorismatase-like"/>
    <property type="match status" value="1"/>
</dbReference>
<evidence type="ECO:0000313" key="11">
    <source>
        <dbReference type="Proteomes" id="UP001302494"/>
    </source>
</evidence>
<dbReference type="AlphaFoldDB" id="A0AA96GGW2"/>
<dbReference type="RefSeq" id="WP_312741995.1">
    <property type="nucleotide sequence ID" value="NZ_CP116968.1"/>
</dbReference>
<sequence length="217" mass="23468">MKLSKHSSPSDSSSTRISTVPQPDQHSALLLVDLQNDFFPGGALAVPEANSLIPLINAYIKHFSRQGWPILATRDWHPANHSSFTEQLGPWPVHGVQGSRGAQFHSDLVLPPGMLVISKGTDPKKDSRSGFDGTSLADRLEDLNVLTLYVLGLPTEHCVKHTVLDGCQRGLRVVLLTDATKGSDLQQDVSPPVLQEMTDAGAHLANSRDIGIPASFR</sequence>
<dbReference type="GO" id="GO:0046872">
    <property type="term" value="F:metal ion binding"/>
    <property type="evidence" value="ECO:0007669"/>
    <property type="project" value="UniProtKB-KW"/>
</dbReference>
<reference evidence="10 11" key="1">
    <citation type="submission" date="2023-01" db="EMBL/GenBank/DDBJ databases">
        <title>Cultivation and genomic characterization of new, ubiquitous marine nitrite-oxidizing bacteria from the Nitrospirales.</title>
        <authorList>
            <person name="Mueller A.J."/>
            <person name="Daebeler A."/>
            <person name="Herbold C.W."/>
            <person name="Kirkegaard R.H."/>
            <person name="Daims H."/>
        </authorList>
    </citation>
    <scope>NUCLEOTIDE SEQUENCE [LARGE SCALE GENOMIC DNA]</scope>
    <source>
        <strain evidence="10 11">DK</strain>
    </source>
</reference>
<evidence type="ECO:0000313" key="10">
    <source>
        <dbReference type="EMBL" id="WNM60782.1"/>
    </source>
</evidence>
<dbReference type="InterPro" id="IPR036380">
    <property type="entry name" value="Isochorismatase-like_sf"/>
</dbReference>
<dbReference type="PANTHER" id="PTHR11080:SF2">
    <property type="entry name" value="LD05707P"/>
    <property type="match status" value="1"/>
</dbReference>
<evidence type="ECO:0000256" key="7">
    <source>
        <dbReference type="ARBA" id="ARBA00043224"/>
    </source>
</evidence>
<dbReference type="EC" id="3.5.1.19" evidence="6"/>
<evidence type="ECO:0000256" key="6">
    <source>
        <dbReference type="ARBA" id="ARBA00039017"/>
    </source>
</evidence>
<feature type="domain" description="Isochorismatase-like" evidence="9">
    <location>
        <begin position="27"/>
        <end position="204"/>
    </location>
</feature>
<feature type="compositionally biased region" description="Low complexity" evidence="8">
    <location>
        <begin position="1"/>
        <end position="18"/>
    </location>
</feature>
<keyword evidence="11" id="KW-1185">Reference proteome</keyword>
<evidence type="ECO:0000256" key="5">
    <source>
        <dbReference type="ARBA" id="ARBA00037900"/>
    </source>
</evidence>
<dbReference type="InterPro" id="IPR052347">
    <property type="entry name" value="Isochorismatase_Nicotinamidase"/>
</dbReference>
<dbReference type="GO" id="GO:0008936">
    <property type="term" value="F:nicotinamidase activity"/>
    <property type="evidence" value="ECO:0007669"/>
    <property type="project" value="UniProtKB-EC"/>
</dbReference>
<feature type="region of interest" description="Disordered" evidence="8">
    <location>
        <begin position="1"/>
        <end position="21"/>
    </location>
</feature>
<comment type="similarity">
    <text evidence="1">Belongs to the isochorismatase family.</text>
</comment>
<protein>
    <recommendedName>
        <fullName evidence="6">nicotinamidase</fullName>
        <ecNumber evidence="6">3.5.1.19</ecNumber>
    </recommendedName>
    <alternativeName>
        <fullName evidence="7">Nicotinamide deamidase</fullName>
    </alternativeName>
</protein>
<dbReference type="EMBL" id="CP116968">
    <property type="protein sequence ID" value="WNM60782.1"/>
    <property type="molecule type" value="Genomic_DNA"/>
</dbReference>
<dbReference type="GO" id="GO:0019363">
    <property type="term" value="P:pyridine nucleotide biosynthetic process"/>
    <property type="evidence" value="ECO:0007669"/>
    <property type="project" value="UniProtKB-KW"/>
</dbReference>
<dbReference type="PANTHER" id="PTHR11080">
    <property type="entry name" value="PYRAZINAMIDASE/NICOTINAMIDASE"/>
    <property type="match status" value="1"/>
</dbReference>
<accession>A0AA96GGW2</accession>
<evidence type="ECO:0000256" key="8">
    <source>
        <dbReference type="SAM" id="MobiDB-lite"/>
    </source>
</evidence>
<evidence type="ECO:0000256" key="2">
    <source>
        <dbReference type="ARBA" id="ARBA00022642"/>
    </source>
</evidence>
<dbReference type="SUPFAM" id="SSF52499">
    <property type="entry name" value="Isochorismatase-like hydrolases"/>
    <property type="match status" value="1"/>
</dbReference>
<keyword evidence="4" id="KW-0378">Hydrolase</keyword>
<dbReference type="Pfam" id="PF00857">
    <property type="entry name" value="Isochorismatase"/>
    <property type="match status" value="1"/>
</dbReference>
<comment type="pathway">
    <text evidence="5">Cofactor biosynthesis; nicotinate biosynthesis; nicotinate from nicotinamide: step 1/1.</text>
</comment>
<organism evidence="10 11">
    <name type="scientific">Candidatus Nitrospira neomarina</name>
    <dbReference type="NCBI Taxonomy" id="3020899"/>
    <lineage>
        <taxon>Bacteria</taxon>
        <taxon>Pseudomonadati</taxon>
        <taxon>Nitrospirota</taxon>
        <taxon>Nitrospiria</taxon>
        <taxon>Nitrospirales</taxon>
        <taxon>Nitrospiraceae</taxon>
        <taxon>Nitrospira</taxon>
    </lineage>
</organism>
<dbReference type="InterPro" id="IPR000868">
    <property type="entry name" value="Isochorismatase-like_dom"/>
</dbReference>
<gene>
    <name evidence="10" type="ORF">PQG83_13560</name>
</gene>
<evidence type="ECO:0000256" key="1">
    <source>
        <dbReference type="ARBA" id="ARBA00006336"/>
    </source>
</evidence>
<keyword evidence="3" id="KW-0479">Metal-binding</keyword>
<evidence type="ECO:0000259" key="9">
    <source>
        <dbReference type="Pfam" id="PF00857"/>
    </source>
</evidence>
<evidence type="ECO:0000256" key="4">
    <source>
        <dbReference type="ARBA" id="ARBA00022801"/>
    </source>
</evidence>
<keyword evidence="2" id="KW-0662">Pyridine nucleotide biosynthesis</keyword>